<sequence>MVSVQRRRGHLVTIYPSKTVVDARGNSIDIVDWDTPHTVRAAIIPQRSGKAELPGQLAINVVRLLCRADIPNVTLQSRVVWDGRHWDIAAPPALHTGTRATRHWSIDIRERPGGD</sequence>
<dbReference type="InterPro" id="IPR038666">
    <property type="entry name" value="SSP1_head-tail_sf"/>
</dbReference>
<keyword evidence="2" id="KW-1185">Reference proteome</keyword>
<proteinExistence type="predicted"/>
<dbReference type="EMBL" id="BSTX01000005">
    <property type="protein sequence ID" value="GLZ81406.1"/>
    <property type="molecule type" value="Genomic_DNA"/>
</dbReference>
<dbReference type="Proteomes" id="UP001165079">
    <property type="component" value="Unassembled WGS sequence"/>
</dbReference>
<evidence type="ECO:0008006" key="3">
    <source>
        <dbReference type="Google" id="ProtNLM"/>
    </source>
</evidence>
<gene>
    <name evidence="1" type="ORF">Afil01_62130</name>
</gene>
<accession>A0A9W6SS45</accession>
<evidence type="ECO:0000313" key="1">
    <source>
        <dbReference type="EMBL" id="GLZ81406.1"/>
    </source>
</evidence>
<dbReference type="Pfam" id="PF05521">
    <property type="entry name" value="Phage_HCP"/>
    <property type="match status" value="1"/>
</dbReference>
<name>A0A9W6SS45_9ACTN</name>
<dbReference type="InterPro" id="IPR008767">
    <property type="entry name" value="Phage_SPP1_head-tail_adaptor"/>
</dbReference>
<dbReference type="AlphaFoldDB" id="A0A9W6SS45"/>
<dbReference type="Gene3D" id="2.40.10.270">
    <property type="entry name" value="Bacteriophage SPP1 head-tail adaptor protein"/>
    <property type="match status" value="1"/>
</dbReference>
<organism evidence="1 2">
    <name type="scientific">Actinorhabdospora filicis</name>
    <dbReference type="NCBI Taxonomy" id="1785913"/>
    <lineage>
        <taxon>Bacteria</taxon>
        <taxon>Bacillati</taxon>
        <taxon>Actinomycetota</taxon>
        <taxon>Actinomycetes</taxon>
        <taxon>Micromonosporales</taxon>
        <taxon>Micromonosporaceae</taxon>
        <taxon>Actinorhabdospora</taxon>
    </lineage>
</organism>
<reference evidence="1" key="1">
    <citation type="submission" date="2023-03" db="EMBL/GenBank/DDBJ databases">
        <title>Actinorhabdospora filicis NBRC 111898.</title>
        <authorList>
            <person name="Ichikawa N."/>
            <person name="Sato H."/>
            <person name="Tonouchi N."/>
        </authorList>
    </citation>
    <scope>NUCLEOTIDE SEQUENCE</scope>
    <source>
        <strain evidence="1">NBRC 111898</strain>
    </source>
</reference>
<protein>
    <recommendedName>
        <fullName evidence="3">Phage head-tail joining protein</fullName>
    </recommendedName>
</protein>
<comment type="caution">
    <text evidence="1">The sequence shown here is derived from an EMBL/GenBank/DDBJ whole genome shotgun (WGS) entry which is preliminary data.</text>
</comment>
<evidence type="ECO:0000313" key="2">
    <source>
        <dbReference type="Proteomes" id="UP001165079"/>
    </source>
</evidence>